<dbReference type="OrthoDB" id="6778351at2759"/>
<dbReference type="EMBL" id="JACXVP010000012">
    <property type="protein sequence ID" value="KAG5572106.1"/>
    <property type="molecule type" value="Genomic_DNA"/>
</dbReference>
<protein>
    <submittedName>
        <fullName evidence="1">Uncharacterized protein</fullName>
    </submittedName>
</protein>
<sequence length="277" mass="32870">MKAFIKVEAEHFASIRFNSWRKKKRLYMHIEQSIQAAFVKLSYQTKLEHKICLKVSVEVARLLLNQGFAFHGHREDESSLIKVVKKRLQDLRNEEWNPLVGNVSTFCGKYDILIPNFDEFYVNFERSRRKVVEYTILHHYRVEVCFKIIDWQLQEVNDHFNEVRTDLLIEVACLNPIESFSSFDIKNILRMAELYPDDFGKNVMVTLRNQIETYIVDVRDVDRRFSNLKRLGDISEKLVKVKKHLNYSLVFRLIKFVLLIATATVERAFFGNEVDQE</sequence>
<dbReference type="AlphaFoldDB" id="A0A9J5W975"/>
<keyword evidence="2" id="KW-1185">Reference proteome</keyword>
<gene>
    <name evidence="1" type="ORF">H5410_061872</name>
</gene>
<proteinExistence type="predicted"/>
<organism evidence="1 2">
    <name type="scientific">Solanum commersonii</name>
    <name type="common">Commerson's wild potato</name>
    <name type="synonym">Commerson's nightshade</name>
    <dbReference type="NCBI Taxonomy" id="4109"/>
    <lineage>
        <taxon>Eukaryota</taxon>
        <taxon>Viridiplantae</taxon>
        <taxon>Streptophyta</taxon>
        <taxon>Embryophyta</taxon>
        <taxon>Tracheophyta</taxon>
        <taxon>Spermatophyta</taxon>
        <taxon>Magnoliopsida</taxon>
        <taxon>eudicotyledons</taxon>
        <taxon>Gunneridae</taxon>
        <taxon>Pentapetalae</taxon>
        <taxon>asterids</taxon>
        <taxon>lamiids</taxon>
        <taxon>Solanales</taxon>
        <taxon>Solanaceae</taxon>
        <taxon>Solanoideae</taxon>
        <taxon>Solaneae</taxon>
        <taxon>Solanum</taxon>
    </lineage>
</organism>
<name>A0A9J5W975_SOLCO</name>
<comment type="caution">
    <text evidence="1">The sequence shown here is derived from an EMBL/GenBank/DDBJ whole genome shotgun (WGS) entry which is preliminary data.</text>
</comment>
<reference evidence="1 2" key="1">
    <citation type="submission" date="2020-09" db="EMBL/GenBank/DDBJ databases">
        <title>De no assembly of potato wild relative species, Solanum commersonii.</title>
        <authorList>
            <person name="Cho K."/>
        </authorList>
    </citation>
    <scope>NUCLEOTIDE SEQUENCE [LARGE SCALE GENOMIC DNA]</scope>
    <source>
        <strain evidence="1">LZ3.2</strain>
        <tissue evidence="1">Leaf</tissue>
    </source>
</reference>
<dbReference type="Proteomes" id="UP000824120">
    <property type="component" value="Chromosome 12"/>
</dbReference>
<evidence type="ECO:0000313" key="1">
    <source>
        <dbReference type="EMBL" id="KAG5572106.1"/>
    </source>
</evidence>
<dbReference type="PANTHER" id="PTHR11697:SF230">
    <property type="entry name" value="ZINC FINGER, MYM DOMAIN CONTAINING 1"/>
    <property type="match status" value="1"/>
</dbReference>
<accession>A0A9J5W975</accession>
<dbReference type="PANTHER" id="PTHR11697">
    <property type="entry name" value="GENERAL TRANSCRIPTION FACTOR 2-RELATED ZINC FINGER PROTEIN"/>
    <property type="match status" value="1"/>
</dbReference>
<dbReference type="InterPro" id="IPR055298">
    <property type="entry name" value="AtLOH3-like"/>
</dbReference>
<evidence type="ECO:0000313" key="2">
    <source>
        <dbReference type="Proteomes" id="UP000824120"/>
    </source>
</evidence>